<dbReference type="Proteomes" id="UP000075809">
    <property type="component" value="Unassembled WGS sequence"/>
</dbReference>
<name>A0A151WF18_9HYME</name>
<dbReference type="EMBL" id="KQ983227">
    <property type="protein sequence ID" value="KYQ46450.1"/>
    <property type="molecule type" value="Genomic_DNA"/>
</dbReference>
<reference evidence="1 2" key="1">
    <citation type="submission" date="2015-09" db="EMBL/GenBank/DDBJ databases">
        <title>Trachymyrmex zeteki WGS genome.</title>
        <authorList>
            <person name="Nygaard S."/>
            <person name="Hu H."/>
            <person name="Boomsma J."/>
            <person name="Zhang G."/>
        </authorList>
    </citation>
    <scope>NUCLEOTIDE SEQUENCE [LARGE SCALE GENOMIC DNA]</scope>
    <source>
        <strain evidence="1">Tzet28-1</strain>
        <tissue evidence="1">Whole body</tissue>
    </source>
</reference>
<evidence type="ECO:0000313" key="2">
    <source>
        <dbReference type="Proteomes" id="UP000075809"/>
    </source>
</evidence>
<gene>
    <name evidence="1" type="ORF">ALC60_14546</name>
</gene>
<organism evidence="1 2">
    <name type="scientific">Mycetomoellerius zeteki</name>
    <dbReference type="NCBI Taxonomy" id="64791"/>
    <lineage>
        <taxon>Eukaryota</taxon>
        <taxon>Metazoa</taxon>
        <taxon>Ecdysozoa</taxon>
        <taxon>Arthropoda</taxon>
        <taxon>Hexapoda</taxon>
        <taxon>Insecta</taxon>
        <taxon>Pterygota</taxon>
        <taxon>Neoptera</taxon>
        <taxon>Endopterygota</taxon>
        <taxon>Hymenoptera</taxon>
        <taxon>Apocrita</taxon>
        <taxon>Aculeata</taxon>
        <taxon>Formicoidea</taxon>
        <taxon>Formicidae</taxon>
        <taxon>Myrmicinae</taxon>
        <taxon>Mycetomoellerius</taxon>
    </lineage>
</organism>
<sequence>MTTSNDKTESEVFDVILFSTRSKREMRTRTTVRLSRSDAIRNNGLLVRKDKVE</sequence>
<evidence type="ECO:0000313" key="1">
    <source>
        <dbReference type="EMBL" id="KYQ46450.1"/>
    </source>
</evidence>
<keyword evidence="2" id="KW-1185">Reference proteome</keyword>
<accession>A0A151WF18</accession>
<protein>
    <submittedName>
        <fullName evidence="1">Uncharacterized protein</fullName>
    </submittedName>
</protein>
<dbReference type="AlphaFoldDB" id="A0A151WF18"/>
<proteinExistence type="predicted"/>